<evidence type="ECO:0000313" key="2">
    <source>
        <dbReference type="Proteomes" id="UP001396334"/>
    </source>
</evidence>
<name>A0ABR1ZZ78_9ROSI</name>
<sequence>MPLSIPLFISDETSSECHSENSVNEQLYHPRVMGTSVSIAVVASSSSIKFFSWSPQFYDGVGIACLLNTTLVLPKFEVIAY</sequence>
<gene>
    <name evidence="1" type="ORF">V6N11_069300</name>
</gene>
<accession>A0ABR1ZZ78</accession>
<organism evidence="1 2">
    <name type="scientific">Hibiscus sabdariffa</name>
    <name type="common">roselle</name>
    <dbReference type="NCBI Taxonomy" id="183260"/>
    <lineage>
        <taxon>Eukaryota</taxon>
        <taxon>Viridiplantae</taxon>
        <taxon>Streptophyta</taxon>
        <taxon>Embryophyta</taxon>
        <taxon>Tracheophyta</taxon>
        <taxon>Spermatophyta</taxon>
        <taxon>Magnoliopsida</taxon>
        <taxon>eudicotyledons</taxon>
        <taxon>Gunneridae</taxon>
        <taxon>Pentapetalae</taxon>
        <taxon>rosids</taxon>
        <taxon>malvids</taxon>
        <taxon>Malvales</taxon>
        <taxon>Malvaceae</taxon>
        <taxon>Malvoideae</taxon>
        <taxon>Hibiscus</taxon>
    </lineage>
</organism>
<dbReference type="Proteomes" id="UP001396334">
    <property type="component" value="Unassembled WGS sequence"/>
</dbReference>
<comment type="caution">
    <text evidence="1">The sequence shown here is derived from an EMBL/GenBank/DDBJ whole genome shotgun (WGS) entry which is preliminary data.</text>
</comment>
<protein>
    <submittedName>
        <fullName evidence="1">Uncharacterized protein</fullName>
    </submittedName>
</protein>
<keyword evidence="2" id="KW-1185">Reference proteome</keyword>
<evidence type="ECO:0000313" key="1">
    <source>
        <dbReference type="EMBL" id="KAK8485885.1"/>
    </source>
</evidence>
<reference evidence="1 2" key="1">
    <citation type="journal article" date="2024" name="G3 (Bethesda)">
        <title>Genome assembly of Hibiscus sabdariffa L. provides insights into metabolisms of medicinal natural products.</title>
        <authorList>
            <person name="Kim T."/>
        </authorList>
    </citation>
    <scope>NUCLEOTIDE SEQUENCE [LARGE SCALE GENOMIC DNA]</scope>
    <source>
        <strain evidence="1">TK-2024</strain>
        <tissue evidence="1">Old leaves</tissue>
    </source>
</reference>
<dbReference type="EMBL" id="JBBPBN010000472">
    <property type="protein sequence ID" value="KAK8485885.1"/>
    <property type="molecule type" value="Genomic_DNA"/>
</dbReference>
<proteinExistence type="predicted"/>